<protein>
    <submittedName>
        <fullName evidence="1">Uncharacterized protein</fullName>
    </submittedName>
</protein>
<gene>
    <name evidence="1" type="ORF">RLOC_00008655</name>
</gene>
<dbReference type="AlphaFoldDB" id="A0A218USY3"/>
<keyword evidence="2" id="KW-1185">Reference proteome</keyword>
<reference evidence="1 2" key="1">
    <citation type="submission" date="2017-05" db="EMBL/GenBank/DDBJ databases">
        <title>Genome of assembly of the Bengalese finch, Lonchura striata domestica.</title>
        <authorList>
            <person name="Colquitt B.M."/>
            <person name="Brainard M.S."/>
        </authorList>
    </citation>
    <scope>NUCLEOTIDE SEQUENCE [LARGE SCALE GENOMIC DNA]</scope>
    <source>
        <strain evidence="1">White83orange57</strain>
    </source>
</reference>
<sequence>MCYCHPTHEHGLMQFKCGTVNPPISSMDMGQSQKMSILRATLS</sequence>
<organism evidence="1 2">
    <name type="scientific">Lonchura striata</name>
    <name type="common">white-rumped munia</name>
    <dbReference type="NCBI Taxonomy" id="40157"/>
    <lineage>
        <taxon>Eukaryota</taxon>
        <taxon>Metazoa</taxon>
        <taxon>Chordata</taxon>
        <taxon>Craniata</taxon>
        <taxon>Vertebrata</taxon>
        <taxon>Euteleostomi</taxon>
        <taxon>Archelosauria</taxon>
        <taxon>Archosauria</taxon>
        <taxon>Dinosauria</taxon>
        <taxon>Saurischia</taxon>
        <taxon>Theropoda</taxon>
        <taxon>Coelurosauria</taxon>
        <taxon>Aves</taxon>
        <taxon>Neognathae</taxon>
        <taxon>Neoaves</taxon>
        <taxon>Telluraves</taxon>
        <taxon>Australaves</taxon>
        <taxon>Passeriformes</taxon>
        <taxon>Passeroidea</taxon>
        <taxon>Estrildidae</taxon>
        <taxon>Estrildinae</taxon>
        <taxon>Lonchura</taxon>
    </lineage>
</organism>
<proteinExistence type="predicted"/>
<dbReference type="EMBL" id="MUZQ01000151">
    <property type="protein sequence ID" value="OWK56651.1"/>
    <property type="molecule type" value="Genomic_DNA"/>
</dbReference>
<evidence type="ECO:0000313" key="1">
    <source>
        <dbReference type="EMBL" id="OWK56651.1"/>
    </source>
</evidence>
<evidence type="ECO:0000313" key="2">
    <source>
        <dbReference type="Proteomes" id="UP000197619"/>
    </source>
</evidence>
<name>A0A218USY3_9PASE</name>
<accession>A0A218USY3</accession>
<comment type="caution">
    <text evidence="1">The sequence shown here is derived from an EMBL/GenBank/DDBJ whole genome shotgun (WGS) entry which is preliminary data.</text>
</comment>
<dbReference type="Proteomes" id="UP000197619">
    <property type="component" value="Unassembled WGS sequence"/>
</dbReference>